<reference evidence="1 2" key="1">
    <citation type="submission" date="2016-10" db="EMBL/GenBank/DDBJ databases">
        <authorList>
            <person name="de Groot N.N."/>
        </authorList>
    </citation>
    <scope>NUCLEOTIDE SEQUENCE [LARGE SCALE GENOMIC DNA]</scope>
    <source>
        <strain evidence="1 2">Nv1</strain>
    </source>
</reference>
<organism evidence="1 2">
    <name type="scientific">Nitrosovibrio tenuis</name>
    <dbReference type="NCBI Taxonomy" id="1233"/>
    <lineage>
        <taxon>Bacteria</taxon>
        <taxon>Pseudomonadati</taxon>
        <taxon>Pseudomonadota</taxon>
        <taxon>Betaproteobacteria</taxon>
        <taxon>Nitrosomonadales</taxon>
        <taxon>Nitrosomonadaceae</taxon>
        <taxon>Nitrosovibrio</taxon>
    </lineage>
</organism>
<dbReference type="EMBL" id="FOBH01000003">
    <property type="protein sequence ID" value="SEK89392.1"/>
    <property type="molecule type" value="Genomic_DNA"/>
</dbReference>
<evidence type="ECO:0000313" key="2">
    <source>
        <dbReference type="Proteomes" id="UP000198620"/>
    </source>
</evidence>
<proteinExistence type="predicted"/>
<accession>A0A1H7KRJ4</accession>
<sequence length="55" mass="6037">MVAPRLGYPYRDGSVGDYKIYASNSAGCAYDEDARNLFPMLLTPIACVDRHIIVG</sequence>
<dbReference type="Proteomes" id="UP000198620">
    <property type="component" value="Unassembled WGS sequence"/>
</dbReference>
<name>A0A1H7KRJ4_9PROT</name>
<gene>
    <name evidence="1" type="ORF">SAMN05216387_103317</name>
</gene>
<evidence type="ECO:0000313" key="1">
    <source>
        <dbReference type="EMBL" id="SEK89392.1"/>
    </source>
</evidence>
<protein>
    <submittedName>
        <fullName evidence="1">Uncharacterized protein</fullName>
    </submittedName>
</protein>
<keyword evidence="2" id="KW-1185">Reference proteome</keyword>
<dbReference type="AlphaFoldDB" id="A0A1H7KRJ4"/>